<comment type="caution">
    <text evidence="3">The sequence shown here is derived from an EMBL/GenBank/DDBJ whole genome shotgun (WGS) entry which is preliminary data.</text>
</comment>
<dbReference type="AlphaFoldDB" id="A0A2W2BEY7"/>
<feature type="chain" id="PRO_5015899911" description="Secretion system C-terminal sorting domain-containing protein" evidence="1">
    <location>
        <begin position="20"/>
        <end position="507"/>
    </location>
</feature>
<dbReference type="EMBL" id="QKTW01000003">
    <property type="protein sequence ID" value="PZF74457.1"/>
    <property type="molecule type" value="Genomic_DNA"/>
</dbReference>
<dbReference type="NCBIfam" id="TIGR04183">
    <property type="entry name" value="Por_Secre_tail"/>
    <property type="match status" value="1"/>
</dbReference>
<keyword evidence="1" id="KW-0732">Signal</keyword>
<feature type="domain" description="Secretion system C-terminal sorting" evidence="2">
    <location>
        <begin position="429"/>
        <end position="500"/>
    </location>
</feature>
<evidence type="ECO:0000259" key="2">
    <source>
        <dbReference type="Pfam" id="PF18962"/>
    </source>
</evidence>
<protein>
    <recommendedName>
        <fullName evidence="2">Secretion system C-terminal sorting domain-containing protein</fullName>
    </recommendedName>
</protein>
<evidence type="ECO:0000313" key="3">
    <source>
        <dbReference type="EMBL" id="PZF74457.1"/>
    </source>
</evidence>
<evidence type="ECO:0000313" key="4">
    <source>
        <dbReference type="Proteomes" id="UP000248745"/>
    </source>
</evidence>
<accession>A0A2W2BEY7</accession>
<name>A0A2W2BEY7_9BACT</name>
<feature type="signal peptide" evidence="1">
    <location>
        <begin position="1"/>
        <end position="19"/>
    </location>
</feature>
<keyword evidence="4" id="KW-1185">Reference proteome</keyword>
<sequence>MKKYLFIPVGLLACMQADAQTPVLNLHTNVQMVTSGAVHVVVTNGSTNIESGSTINISSGSLTMHSLITGIGGFSSAGTGDLKMLLTNVNGNIGTLNLAGSNTIKSLSVSLTGTNSPSITLGSDLTVTNNVTFTSGYIMLGNHNLTVASSASVTGGNSTAYAVTNGTGRFTIQNVGTGGKTGLTIWPIGAVVGSYTPMGLTNSGTADNFSVGVLGGVYSSYSNDVPSSAPLTTNAVNRTWIISEGTPGGSNVALTVQWNTAEELSGFTRSACYLSHYSNATNSWTPGATSSASGANPYIKTLSGITSFSPFGIGSGVSPLPLDLVAFTGKMTGEDAMINWTTMNESNVRDFVLERSVSGSDFTAISTMKPLATADLQKQYQYRDANITTLNAPQVFYRLKIEDNNGEYKYSDVVALNVDRTNQPAVAIVPNPISGNVLTLNTSGSTKGNATVKIVDLTGRVQLATTITEQDFQSSKISFDVANLIPGFYILQVESNDWKQSLKFSKQ</sequence>
<dbReference type="OrthoDB" id="3333873at2"/>
<dbReference type="Proteomes" id="UP000248745">
    <property type="component" value="Unassembled WGS sequence"/>
</dbReference>
<evidence type="ECO:0000256" key="1">
    <source>
        <dbReference type="SAM" id="SignalP"/>
    </source>
</evidence>
<dbReference type="RefSeq" id="WP_110997295.1">
    <property type="nucleotide sequence ID" value="NZ_QKTW01000003.1"/>
</dbReference>
<reference evidence="3 4" key="1">
    <citation type="submission" date="2018-06" db="EMBL/GenBank/DDBJ databases">
        <title>Mucibacter soli gen. nov., sp. nov., a new member of the family Chitinophagaceae producing mucin.</title>
        <authorList>
            <person name="Kim M.-K."/>
            <person name="Park S."/>
            <person name="Kim T.-S."/>
            <person name="Joung Y."/>
            <person name="Han J.-H."/>
            <person name="Kim S.B."/>
        </authorList>
    </citation>
    <scope>NUCLEOTIDE SEQUENCE [LARGE SCALE GENOMIC DNA]</scope>
    <source>
        <strain evidence="3 4">R1-15</strain>
    </source>
</reference>
<organism evidence="3 4">
    <name type="scientific">Taibaiella soli</name>
    <dbReference type="NCBI Taxonomy" id="1649169"/>
    <lineage>
        <taxon>Bacteria</taxon>
        <taxon>Pseudomonadati</taxon>
        <taxon>Bacteroidota</taxon>
        <taxon>Chitinophagia</taxon>
        <taxon>Chitinophagales</taxon>
        <taxon>Chitinophagaceae</taxon>
        <taxon>Taibaiella</taxon>
    </lineage>
</organism>
<dbReference type="Pfam" id="PF18962">
    <property type="entry name" value="Por_Secre_tail"/>
    <property type="match status" value="1"/>
</dbReference>
<proteinExistence type="predicted"/>
<gene>
    <name evidence="3" type="ORF">DN068_02430</name>
</gene>
<dbReference type="InterPro" id="IPR026444">
    <property type="entry name" value="Secre_tail"/>
</dbReference>